<keyword evidence="15" id="KW-0472">Membrane</keyword>
<evidence type="ECO:0000256" key="12">
    <source>
        <dbReference type="ARBA" id="ARBA00022842"/>
    </source>
</evidence>
<dbReference type="Pfam" id="PF09139">
    <property type="entry name" value="Tam41_Mmp37"/>
    <property type="match status" value="1"/>
</dbReference>
<dbReference type="GO" id="GO:0016024">
    <property type="term" value="P:CDP-diacylglycerol biosynthetic process"/>
    <property type="evidence" value="ECO:0000318"/>
    <property type="project" value="GO_Central"/>
</dbReference>
<comment type="pathway">
    <text evidence="3">Phospholipid metabolism; CDP-diacylglycerol biosynthesis; CDP-diacylglycerol from sn-glycerol 3-phosphate: step 3/3.</text>
</comment>
<evidence type="ECO:0000256" key="4">
    <source>
        <dbReference type="ARBA" id="ARBA00005189"/>
    </source>
</evidence>
<proteinExistence type="inferred from homology"/>
<evidence type="ECO:0000256" key="6">
    <source>
        <dbReference type="ARBA" id="ARBA00012487"/>
    </source>
</evidence>
<keyword evidence="20" id="KW-1185">Reference proteome</keyword>
<evidence type="ECO:0000256" key="3">
    <source>
        <dbReference type="ARBA" id="ARBA00005119"/>
    </source>
</evidence>
<dbReference type="EMBL" id="LFYR01000757">
    <property type="protein sequence ID" value="KMZ69605.1"/>
    <property type="molecule type" value="Genomic_DNA"/>
</dbReference>
<evidence type="ECO:0000256" key="11">
    <source>
        <dbReference type="ARBA" id="ARBA00022792"/>
    </source>
</evidence>
<dbReference type="AlphaFoldDB" id="A0A0K9PN20"/>
<evidence type="ECO:0000256" key="2">
    <source>
        <dbReference type="ARBA" id="ARBA00004443"/>
    </source>
</evidence>
<comment type="pathway">
    <text evidence="4">Lipid metabolism.</text>
</comment>
<comment type="similarity">
    <text evidence="5">Belongs to the TAM41 family.</text>
</comment>
<dbReference type="InterPro" id="IPR015222">
    <property type="entry name" value="Tam41"/>
</dbReference>
<evidence type="ECO:0000256" key="7">
    <source>
        <dbReference type="ARBA" id="ARBA00018337"/>
    </source>
</evidence>
<keyword evidence="9" id="KW-0808">Transferase</keyword>
<keyword evidence="11" id="KW-0999">Mitochondrion inner membrane</keyword>
<dbReference type="EC" id="2.7.7.41" evidence="6"/>
<evidence type="ECO:0000256" key="8">
    <source>
        <dbReference type="ARBA" id="ARBA00022516"/>
    </source>
</evidence>
<protein>
    <recommendedName>
        <fullName evidence="7">Phosphatidate cytidylyltransferase, mitochondrial</fullName>
        <ecNumber evidence="6">2.7.7.41</ecNumber>
    </recommendedName>
    <alternativeName>
        <fullName evidence="18">CDP-diacylglycerol synthase</fullName>
    </alternativeName>
</protein>
<dbReference type="STRING" id="29655.A0A0K9PN20"/>
<evidence type="ECO:0000256" key="18">
    <source>
        <dbReference type="ARBA" id="ARBA00029893"/>
    </source>
</evidence>
<dbReference type="Proteomes" id="UP000036987">
    <property type="component" value="Unassembled WGS sequence"/>
</dbReference>
<keyword evidence="12" id="KW-0460">Magnesium</keyword>
<comment type="cofactor">
    <cofactor evidence="1">
        <name>Mg(2+)</name>
        <dbReference type="ChEBI" id="CHEBI:18420"/>
    </cofactor>
</comment>
<evidence type="ECO:0000313" key="19">
    <source>
        <dbReference type="EMBL" id="KMZ69605.1"/>
    </source>
</evidence>
<accession>A0A0K9PN20</accession>
<evidence type="ECO:0000256" key="10">
    <source>
        <dbReference type="ARBA" id="ARBA00022695"/>
    </source>
</evidence>
<dbReference type="OrthoDB" id="341477at2759"/>
<evidence type="ECO:0000313" key="20">
    <source>
        <dbReference type="Proteomes" id="UP000036987"/>
    </source>
</evidence>
<dbReference type="GO" id="GO:0032049">
    <property type="term" value="P:cardiolipin biosynthetic process"/>
    <property type="evidence" value="ECO:0000318"/>
    <property type="project" value="GO_Central"/>
</dbReference>
<dbReference type="GO" id="GO:0004605">
    <property type="term" value="F:phosphatidate cytidylyltransferase activity"/>
    <property type="evidence" value="ECO:0000318"/>
    <property type="project" value="GO_Central"/>
</dbReference>
<keyword evidence="10" id="KW-0548">Nucleotidyltransferase</keyword>
<evidence type="ECO:0000256" key="1">
    <source>
        <dbReference type="ARBA" id="ARBA00001946"/>
    </source>
</evidence>
<gene>
    <name evidence="19" type="ORF">ZOSMA_20G00830</name>
</gene>
<evidence type="ECO:0000256" key="17">
    <source>
        <dbReference type="ARBA" id="ARBA00023264"/>
    </source>
</evidence>
<comment type="subcellular location">
    <subcellularLocation>
        <location evidence="2">Mitochondrion inner membrane</location>
        <topology evidence="2">Peripheral membrane protein</topology>
        <orientation evidence="2">Matrix side</orientation>
    </subcellularLocation>
</comment>
<dbReference type="UniPathway" id="UPA00557">
    <property type="reaction ID" value="UER00614"/>
</dbReference>
<sequence>MLIEAEELVAPLEDLPPVDFCCAYGSSLLVNPNKESMVDYILGVSDPLQWHTENLKRNRGHYASCTAYLGPKPITLVADFIGTGVHFNPFVPWKNKMIKYGVVRMHDLACDILTWNRFYLSGRLQKPVSILVDNFEIRKTNKVNLKAAVSAALLLLPSEFAEEELYSTICSLSYMGDLRMIFAEDKHKVKKIVRGSFQSFQSMYKPFLVEFSMEGLLQSSYNNSQKYFKQDHGLSATHFLFYSLPSVIQNKIHQPWVGCNSGSAIVPPASSARRITIASREEAAMQTRRALKRLVMVSSGRQVMSGLLAAGGFNAIRYLGNKMSKAWKSRVSSYP</sequence>
<evidence type="ECO:0000256" key="15">
    <source>
        <dbReference type="ARBA" id="ARBA00023136"/>
    </source>
</evidence>
<dbReference type="PANTHER" id="PTHR13619:SF0">
    <property type="entry name" value="PHOSPHATIDATE CYTIDYLYLTRANSFERASE, MITOCHONDRIAL"/>
    <property type="match status" value="1"/>
</dbReference>
<organism evidence="19 20">
    <name type="scientific">Zostera marina</name>
    <name type="common">Eelgrass</name>
    <dbReference type="NCBI Taxonomy" id="29655"/>
    <lineage>
        <taxon>Eukaryota</taxon>
        <taxon>Viridiplantae</taxon>
        <taxon>Streptophyta</taxon>
        <taxon>Embryophyta</taxon>
        <taxon>Tracheophyta</taxon>
        <taxon>Spermatophyta</taxon>
        <taxon>Magnoliopsida</taxon>
        <taxon>Liliopsida</taxon>
        <taxon>Zosteraceae</taxon>
        <taxon>Zostera</taxon>
    </lineage>
</organism>
<dbReference type="GO" id="GO:0005743">
    <property type="term" value="C:mitochondrial inner membrane"/>
    <property type="evidence" value="ECO:0007669"/>
    <property type="project" value="UniProtKB-SubCell"/>
</dbReference>
<dbReference type="PIRSF" id="PIRSF028840">
    <property type="entry name" value="Mmp37"/>
    <property type="match status" value="1"/>
</dbReference>
<comment type="caution">
    <text evidence="19">The sequence shown here is derived from an EMBL/GenBank/DDBJ whole genome shotgun (WGS) entry which is preliminary data.</text>
</comment>
<reference evidence="20" key="1">
    <citation type="journal article" date="2016" name="Nature">
        <title>The genome of the seagrass Zostera marina reveals angiosperm adaptation to the sea.</title>
        <authorList>
            <person name="Olsen J.L."/>
            <person name="Rouze P."/>
            <person name="Verhelst B."/>
            <person name="Lin Y.-C."/>
            <person name="Bayer T."/>
            <person name="Collen J."/>
            <person name="Dattolo E."/>
            <person name="De Paoli E."/>
            <person name="Dittami S."/>
            <person name="Maumus F."/>
            <person name="Michel G."/>
            <person name="Kersting A."/>
            <person name="Lauritano C."/>
            <person name="Lohaus R."/>
            <person name="Toepel M."/>
            <person name="Tonon T."/>
            <person name="Vanneste K."/>
            <person name="Amirebrahimi M."/>
            <person name="Brakel J."/>
            <person name="Bostroem C."/>
            <person name="Chovatia M."/>
            <person name="Grimwood J."/>
            <person name="Jenkins J.W."/>
            <person name="Jueterbock A."/>
            <person name="Mraz A."/>
            <person name="Stam W.T."/>
            <person name="Tice H."/>
            <person name="Bornberg-Bauer E."/>
            <person name="Green P.J."/>
            <person name="Pearson G.A."/>
            <person name="Procaccini G."/>
            <person name="Duarte C.M."/>
            <person name="Schmutz J."/>
            <person name="Reusch T.B.H."/>
            <person name="Van de Peer Y."/>
        </authorList>
    </citation>
    <scope>NUCLEOTIDE SEQUENCE [LARGE SCALE GENOMIC DNA]</scope>
    <source>
        <strain evidence="20">cv. Finnish</strain>
    </source>
</reference>
<evidence type="ECO:0000256" key="5">
    <source>
        <dbReference type="ARBA" id="ARBA00005458"/>
    </source>
</evidence>
<keyword evidence="13" id="KW-0443">Lipid metabolism</keyword>
<keyword evidence="14" id="KW-0496">Mitochondrion</keyword>
<dbReference type="GO" id="GO:0005739">
    <property type="term" value="C:mitochondrion"/>
    <property type="evidence" value="ECO:0000318"/>
    <property type="project" value="GO_Central"/>
</dbReference>
<keyword evidence="17" id="KW-1208">Phospholipid metabolism</keyword>
<evidence type="ECO:0000256" key="9">
    <source>
        <dbReference type="ARBA" id="ARBA00022679"/>
    </source>
</evidence>
<dbReference type="OMA" id="HAENMHR"/>
<evidence type="ECO:0000256" key="14">
    <source>
        <dbReference type="ARBA" id="ARBA00023128"/>
    </source>
</evidence>
<keyword evidence="16" id="KW-0594">Phospholipid biosynthesis</keyword>
<keyword evidence="8" id="KW-0444">Lipid biosynthesis</keyword>
<dbReference type="PANTHER" id="PTHR13619">
    <property type="entry name" value="PHOSPHATIDATE CYTIDYLYLTRANSFERASE, MITOCHONDRIAL"/>
    <property type="match status" value="1"/>
</dbReference>
<evidence type="ECO:0000256" key="13">
    <source>
        <dbReference type="ARBA" id="ARBA00023098"/>
    </source>
</evidence>
<name>A0A0K9PN20_ZOSMR</name>
<evidence type="ECO:0000256" key="16">
    <source>
        <dbReference type="ARBA" id="ARBA00023209"/>
    </source>
</evidence>